<evidence type="ECO:0000313" key="1">
    <source>
        <dbReference type="EMBL" id="KAJ7385946.1"/>
    </source>
</evidence>
<dbReference type="AlphaFoldDB" id="A0A9X0D478"/>
<proteinExistence type="predicted"/>
<gene>
    <name evidence="1" type="ORF">OS493_012275</name>
</gene>
<comment type="caution">
    <text evidence="1">The sequence shown here is derived from an EMBL/GenBank/DDBJ whole genome shotgun (WGS) entry which is preliminary data.</text>
</comment>
<keyword evidence="2" id="KW-1185">Reference proteome</keyword>
<name>A0A9X0D478_9CNID</name>
<accession>A0A9X0D478</accession>
<dbReference type="EMBL" id="MU825878">
    <property type="protein sequence ID" value="KAJ7385946.1"/>
    <property type="molecule type" value="Genomic_DNA"/>
</dbReference>
<dbReference type="Proteomes" id="UP001163046">
    <property type="component" value="Unassembled WGS sequence"/>
</dbReference>
<evidence type="ECO:0000313" key="2">
    <source>
        <dbReference type="Proteomes" id="UP001163046"/>
    </source>
</evidence>
<sequence length="80" mass="9264">MVSWLPSQSLTYIPDLRMSEFISECRQIFKFTQLACKNIESNKHVKRSEWKITATKTGLKFGTVNPEAVFTNQEMTRSGF</sequence>
<protein>
    <submittedName>
        <fullName evidence="1">Uncharacterized protein</fullName>
    </submittedName>
</protein>
<reference evidence="1" key="1">
    <citation type="submission" date="2023-01" db="EMBL/GenBank/DDBJ databases">
        <title>Genome assembly of the deep-sea coral Lophelia pertusa.</title>
        <authorList>
            <person name="Herrera S."/>
            <person name="Cordes E."/>
        </authorList>
    </citation>
    <scope>NUCLEOTIDE SEQUENCE</scope>
    <source>
        <strain evidence="1">USNM1676648</strain>
        <tissue evidence="1">Polyp</tissue>
    </source>
</reference>
<organism evidence="1 2">
    <name type="scientific">Desmophyllum pertusum</name>
    <dbReference type="NCBI Taxonomy" id="174260"/>
    <lineage>
        <taxon>Eukaryota</taxon>
        <taxon>Metazoa</taxon>
        <taxon>Cnidaria</taxon>
        <taxon>Anthozoa</taxon>
        <taxon>Hexacorallia</taxon>
        <taxon>Scleractinia</taxon>
        <taxon>Caryophylliina</taxon>
        <taxon>Caryophylliidae</taxon>
        <taxon>Desmophyllum</taxon>
    </lineage>
</organism>